<feature type="domain" description="Guanylate cyclase" evidence="19">
    <location>
        <begin position="982"/>
        <end position="1113"/>
    </location>
</feature>
<dbReference type="EC" id="4.6.1.2" evidence="3 13"/>
<dbReference type="FunFam" id="3.30.70.1230:FF:000044">
    <property type="entry name" value="Guanylate cyclase"/>
    <property type="match status" value="1"/>
</dbReference>
<keyword evidence="14" id="KW-0175">Coiled coil</keyword>
<evidence type="ECO:0000256" key="10">
    <source>
        <dbReference type="ARBA" id="ARBA00023239"/>
    </source>
</evidence>
<feature type="region of interest" description="Disordered" evidence="15">
    <location>
        <begin position="1470"/>
        <end position="1506"/>
    </location>
</feature>
<name>A0AAF3F1Z3_9BILA</name>
<dbReference type="PANTHER" id="PTHR11920:SF501">
    <property type="entry name" value="GUANYLATE CYCLASE 32E"/>
    <property type="match status" value="1"/>
</dbReference>
<evidence type="ECO:0000256" key="9">
    <source>
        <dbReference type="ARBA" id="ARBA00023180"/>
    </source>
</evidence>
<evidence type="ECO:0000256" key="12">
    <source>
        <dbReference type="RuleBase" id="RU000405"/>
    </source>
</evidence>
<dbReference type="InterPro" id="IPR001828">
    <property type="entry name" value="ANF_lig-bd_rcpt"/>
</dbReference>
<comment type="similarity">
    <text evidence="12">Belongs to the adenylyl cyclase class-4/guanylyl cyclase family.</text>
</comment>
<dbReference type="GO" id="GO:0007168">
    <property type="term" value="P:receptor guanylyl cyclase signaling pathway"/>
    <property type="evidence" value="ECO:0007669"/>
    <property type="project" value="TreeGrafter"/>
</dbReference>
<evidence type="ECO:0000313" key="20">
    <source>
        <dbReference type="Proteomes" id="UP000887575"/>
    </source>
</evidence>
<dbReference type="PROSITE" id="PS50011">
    <property type="entry name" value="PROTEIN_KINASE_DOM"/>
    <property type="match status" value="1"/>
</dbReference>
<evidence type="ECO:0000256" key="7">
    <source>
        <dbReference type="ARBA" id="ARBA00023136"/>
    </source>
</evidence>
<dbReference type="PROSITE" id="PS50125">
    <property type="entry name" value="GUANYLATE_CYCLASE_2"/>
    <property type="match status" value="1"/>
</dbReference>
<evidence type="ECO:0000256" key="11">
    <source>
        <dbReference type="ARBA" id="ARBA00023293"/>
    </source>
</evidence>
<dbReference type="GO" id="GO:0005886">
    <property type="term" value="C:plasma membrane"/>
    <property type="evidence" value="ECO:0007669"/>
    <property type="project" value="TreeGrafter"/>
</dbReference>
<dbReference type="Pfam" id="PF07714">
    <property type="entry name" value="PK_Tyr_Ser-Thr"/>
    <property type="match status" value="1"/>
</dbReference>
<dbReference type="SUPFAM" id="SSF55073">
    <property type="entry name" value="Nucleotide cyclase"/>
    <property type="match status" value="1"/>
</dbReference>
<keyword evidence="7 16" id="KW-0472">Membrane</keyword>
<evidence type="ECO:0000256" key="5">
    <source>
        <dbReference type="ARBA" id="ARBA00022741"/>
    </source>
</evidence>
<reference evidence="21" key="1">
    <citation type="submission" date="2024-02" db="UniProtKB">
        <authorList>
            <consortium name="WormBaseParasite"/>
        </authorList>
    </citation>
    <scope>IDENTIFICATION</scope>
</reference>
<evidence type="ECO:0000256" key="14">
    <source>
        <dbReference type="SAM" id="Coils"/>
    </source>
</evidence>
<dbReference type="Pfam" id="PF00211">
    <property type="entry name" value="Guanylate_cyc"/>
    <property type="match status" value="1"/>
</dbReference>
<keyword evidence="9" id="KW-0325">Glycoprotein</keyword>
<dbReference type="Pfam" id="PF01094">
    <property type="entry name" value="ANF_receptor"/>
    <property type="match status" value="1"/>
</dbReference>
<dbReference type="GO" id="GO:0004672">
    <property type="term" value="F:protein kinase activity"/>
    <property type="evidence" value="ECO:0007669"/>
    <property type="project" value="InterPro"/>
</dbReference>
<dbReference type="Gene3D" id="1.10.510.10">
    <property type="entry name" value="Transferase(Phosphotransferase) domain 1"/>
    <property type="match status" value="1"/>
</dbReference>
<dbReference type="PANTHER" id="PTHR11920">
    <property type="entry name" value="GUANYLYL CYCLASE"/>
    <property type="match status" value="1"/>
</dbReference>
<feature type="domain" description="Protein kinase" evidence="18">
    <location>
        <begin position="619"/>
        <end position="910"/>
    </location>
</feature>
<feature type="compositionally biased region" description="Low complexity" evidence="15">
    <location>
        <begin position="1479"/>
        <end position="1490"/>
    </location>
</feature>
<dbReference type="GO" id="GO:0005524">
    <property type="term" value="F:ATP binding"/>
    <property type="evidence" value="ECO:0007669"/>
    <property type="project" value="InterPro"/>
</dbReference>
<comment type="catalytic activity">
    <reaction evidence="1 13">
        <text>GTP = 3',5'-cyclic GMP + diphosphate</text>
        <dbReference type="Rhea" id="RHEA:13665"/>
        <dbReference type="ChEBI" id="CHEBI:33019"/>
        <dbReference type="ChEBI" id="CHEBI:37565"/>
        <dbReference type="ChEBI" id="CHEBI:57746"/>
        <dbReference type="EC" id="4.6.1.2"/>
    </reaction>
</comment>
<evidence type="ECO:0000256" key="6">
    <source>
        <dbReference type="ARBA" id="ARBA00022989"/>
    </source>
</evidence>
<feature type="transmembrane region" description="Helical" evidence="16">
    <location>
        <begin position="578"/>
        <end position="598"/>
    </location>
</feature>
<evidence type="ECO:0000256" key="3">
    <source>
        <dbReference type="ARBA" id="ARBA00012202"/>
    </source>
</evidence>
<evidence type="ECO:0000259" key="18">
    <source>
        <dbReference type="PROSITE" id="PS50011"/>
    </source>
</evidence>
<accession>A0AAF3F1Z3</accession>
<evidence type="ECO:0000259" key="19">
    <source>
        <dbReference type="PROSITE" id="PS50125"/>
    </source>
</evidence>
<dbReference type="SUPFAM" id="SSF56112">
    <property type="entry name" value="Protein kinase-like (PK-like)"/>
    <property type="match status" value="1"/>
</dbReference>
<feature type="coiled-coil region" evidence="14">
    <location>
        <begin position="919"/>
        <end position="957"/>
    </location>
</feature>
<dbReference type="InterPro" id="IPR050401">
    <property type="entry name" value="Cyclic_nucleotide_synthase"/>
</dbReference>
<evidence type="ECO:0000256" key="15">
    <source>
        <dbReference type="SAM" id="MobiDB-lite"/>
    </source>
</evidence>
<keyword evidence="17" id="KW-0732">Signal</keyword>
<protein>
    <recommendedName>
        <fullName evidence="3 13">Guanylate cyclase</fullName>
        <ecNumber evidence="3 13">4.6.1.2</ecNumber>
    </recommendedName>
</protein>
<dbReference type="GO" id="GO:0035556">
    <property type="term" value="P:intracellular signal transduction"/>
    <property type="evidence" value="ECO:0007669"/>
    <property type="project" value="InterPro"/>
</dbReference>
<dbReference type="Gene3D" id="3.30.70.1230">
    <property type="entry name" value="Nucleotide cyclase"/>
    <property type="match status" value="1"/>
</dbReference>
<evidence type="ECO:0000256" key="1">
    <source>
        <dbReference type="ARBA" id="ARBA00001436"/>
    </source>
</evidence>
<keyword evidence="20" id="KW-1185">Reference proteome</keyword>
<keyword evidence="5" id="KW-0547">Nucleotide-binding</keyword>
<feature type="compositionally biased region" description="Polar residues" evidence="15">
    <location>
        <begin position="1428"/>
        <end position="1441"/>
    </location>
</feature>
<dbReference type="InterPro" id="IPR001054">
    <property type="entry name" value="A/G_cyclase"/>
</dbReference>
<dbReference type="GO" id="GO:0004383">
    <property type="term" value="F:guanylate cyclase activity"/>
    <property type="evidence" value="ECO:0007669"/>
    <property type="project" value="UniProtKB-EC"/>
</dbReference>
<dbReference type="InterPro" id="IPR000719">
    <property type="entry name" value="Prot_kinase_dom"/>
</dbReference>
<dbReference type="GO" id="GO:0004016">
    <property type="term" value="F:adenylate cyclase activity"/>
    <property type="evidence" value="ECO:0007669"/>
    <property type="project" value="TreeGrafter"/>
</dbReference>
<evidence type="ECO:0000256" key="16">
    <source>
        <dbReference type="SAM" id="Phobius"/>
    </source>
</evidence>
<evidence type="ECO:0000313" key="21">
    <source>
        <dbReference type="WBParaSite" id="MBELARI_LOCUS19722"/>
    </source>
</evidence>
<dbReference type="SMART" id="SM00044">
    <property type="entry name" value="CYCc"/>
    <property type="match status" value="1"/>
</dbReference>
<evidence type="ECO:0000256" key="8">
    <source>
        <dbReference type="ARBA" id="ARBA00023170"/>
    </source>
</evidence>
<comment type="subcellular location">
    <subcellularLocation>
        <location evidence="2">Membrane</location>
        <topology evidence="2">Single-pass type I membrane protein</topology>
    </subcellularLocation>
</comment>
<dbReference type="InterPro" id="IPR018297">
    <property type="entry name" value="A/G_cyclase_CS"/>
</dbReference>
<feature type="chain" id="PRO_5041954532" description="Guanylate cyclase" evidence="17">
    <location>
        <begin position="23"/>
        <end position="1539"/>
    </location>
</feature>
<dbReference type="Proteomes" id="UP000887575">
    <property type="component" value="Unassembled WGS sequence"/>
</dbReference>
<dbReference type="SUPFAM" id="SSF53822">
    <property type="entry name" value="Periplasmic binding protein-like I"/>
    <property type="match status" value="1"/>
</dbReference>
<feature type="signal peptide" evidence="17">
    <location>
        <begin position="1"/>
        <end position="22"/>
    </location>
</feature>
<keyword evidence="11 13" id="KW-0141">cGMP biosynthesis</keyword>
<evidence type="ECO:0000256" key="13">
    <source>
        <dbReference type="RuleBase" id="RU003431"/>
    </source>
</evidence>
<feature type="region of interest" description="Disordered" evidence="15">
    <location>
        <begin position="1388"/>
        <end position="1441"/>
    </location>
</feature>
<evidence type="ECO:0000256" key="17">
    <source>
        <dbReference type="SAM" id="SignalP"/>
    </source>
</evidence>
<keyword evidence="10 12" id="KW-0456">Lyase</keyword>
<evidence type="ECO:0000256" key="2">
    <source>
        <dbReference type="ARBA" id="ARBA00004479"/>
    </source>
</evidence>
<dbReference type="PROSITE" id="PS00452">
    <property type="entry name" value="GUANYLATE_CYCLASE_1"/>
    <property type="match status" value="1"/>
</dbReference>
<dbReference type="InterPro" id="IPR029787">
    <property type="entry name" value="Nucleotide_cyclase"/>
</dbReference>
<keyword evidence="4 16" id="KW-0812">Transmembrane</keyword>
<evidence type="ECO:0000256" key="4">
    <source>
        <dbReference type="ARBA" id="ARBA00022692"/>
    </source>
</evidence>
<dbReference type="CDD" id="cd07302">
    <property type="entry name" value="CHD"/>
    <property type="match status" value="1"/>
</dbReference>
<proteinExistence type="inferred from homology"/>
<keyword evidence="8" id="KW-0675">Receptor</keyword>
<dbReference type="InterPro" id="IPR011009">
    <property type="entry name" value="Kinase-like_dom_sf"/>
</dbReference>
<keyword evidence="6 16" id="KW-1133">Transmembrane helix</keyword>
<dbReference type="WBParaSite" id="MBELARI_LOCUS19722">
    <property type="protein sequence ID" value="MBELARI_LOCUS19722"/>
    <property type="gene ID" value="MBELARI_LOCUS19722"/>
</dbReference>
<dbReference type="InterPro" id="IPR001245">
    <property type="entry name" value="Ser-Thr/Tyr_kinase_cat_dom"/>
</dbReference>
<dbReference type="Gene3D" id="3.40.50.2300">
    <property type="match status" value="3"/>
</dbReference>
<dbReference type="InterPro" id="IPR028082">
    <property type="entry name" value="Peripla_BP_I"/>
</dbReference>
<sequence>MRRKYLLLLIFGFILDITNVNGDDRNRTEKAIVKQLNQDDERPTDHSLFTLSPTFHPMGNGSKDGDGKKRILISYLTAVSRIPENILAELLKMRTSSASRDSSNSDSTEKGHVKEWAKCFRTDFEGSIISGAFRVAIEEINADPFILPNHTLTYVFENTCGNEKKSTKFFMDHWKRGAKAFIGPEVNCRTEATMAAAQDVPIISYKCKDRTVSDKEKFPTFARTVPAETEIISSFIALLKAFGWAKFGIIYEKHAVHEELFEAIKVVIGDRINEKNHFEITNVSTVENFNEFNSRKDLETIIESMRLNTRIFVTFGNVRLFRTILMLMGEQGMLKDGGEYMLIYLDPDYNWLNVYHAMNNHFLRNTMLEMNTSWGSGNVPGVDTPMVDYAHNVMAIIPTPVKLDTPHFKKFWKLAIEYLQEFGVHKSAMQNDIKANRFACYLYDAVWVYARALDAHLKESPPNIEEPEAEGSKIVKRILGSTYYSIQGFDMTFDDQGNAQGNFSILTYRPVIPDSNESSTEYYPLSFGLNVSGMFVKDVNGRSKLHLLEGVSNVPRDAPECGFHGELCNDGHSFLTQLSVIVVMLGITSLIIGVAMVIRNSKYEKELKMIWKIDSKDIERIVPCNGSTNSLYIFDGRLSNDSCEDKRGSGLRGVALYRGNLCCIKEIRYRRRPREITRQLRIEMKTMRQLCHDNINAFMGIIVEPTASAISIVREFCAKSSLMDILRNKDLKLDHLFIASFVEDLIKGIIYLHESELRVHGNLKSTNCLITSRWALQVADYGLADLRDGQQWDSEDLYWESYLWTAPELLRLSELRSVVKGTQKGDVYSFGIILHEMLTRQGPFRLIDCPQYTALEVVRHVYEGTGFRPSMEGIDCQNYVADIIRACWSENPDNRPDFKHQIRSRLKPMFAGIYKRNIMDHMVLMMERYQTQLEALVEERTAELRDEKRRSENLLQRMLPKSVAQQLLEGNTVVPESFPSVTIYFSDIVGFTNISGESTPMQVVTFLNKLYTLFDNIIKQYDVYKVETIGDAYMVVSGVPHYKTESYHAEHIATMALHLLSAVRNFTIPHRPQDTLKLRIGLHTGSCVAGVVGKTMPRYCLFGDTVNTASRMESNGDALKIHCSEQTAKVLANIYGFVLEKRGTLNIKGKGPMTTYWLQGREGHDFAEMCEQPIEDERIAPEIFPRNTRQRLNSSWALNRDSQLSLSRETSFLKRLVDRATTRTPLHDTTHYSTANGVVMNLQHSRQSGSRRRKNTIFDGNPALRKRSSSLPDNEFIICAHEMNGGGLFSRPLLYSHNNTSTAPVSSASFGSHGIQVSSTNCGAHSCSSSPSRSNYPSYKDLTDTVQRKNAVVQMYETSAHSSLKRSLSMGDTVSVIGDLFIGGGDPHDYSDSKPLIRPPRKRERKKLNDSSMRQRSRDRSLSAMRRSLQTSIKESSPATSITRVWRRLTSSFLDTPPYNDFADMEETSPLPLHRKRNNSLLHENSSSLSKMNEDKEKSRSREQEEFIETSMILNEKKEKEVIDGDEIPLLSTRKHIIV</sequence>
<dbReference type="GO" id="GO:0001653">
    <property type="term" value="F:peptide receptor activity"/>
    <property type="evidence" value="ECO:0007669"/>
    <property type="project" value="TreeGrafter"/>
</dbReference>
<feature type="compositionally biased region" description="Basic and acidic residues" evidence="15">
    <location>
        <begin position="1492"/>
        <end position="1505"/>
    </location>
</feature>
<organism evidence="20 21">
    <name type="scientific">Mesorhabditis belari</name>
    <dbReference type="NCBI Taxonomy" id="2138241"/>
    <lineage>
        <taxon>Eukaryota</taxon>
        <taxon>Metazoa</taxon>
        <taxon>Ecdysozoa</taxon>
        <taxon>Nematoda</taxon>
        <taxon>Chromadorea</taxon>
        <taxon>Rhabditida</taxon>
        <taxon>Rhabditina</taxon>
        <taxon>Rhabditomorpha</taxon>
        <taxon>Rhabditoidea</taxon>
        <taxon>Rhabditidae</taxon>
        <taxon>Mesorhabditinae</taxon>
        <taxon>Mesorhabditis</taxon>
    </lineage>
</organism>